<accession>A0A8X8B937</accession>
<organism evidence="2 3">
    <name type="scientific">Brassica carinata</name>
    <name type="common">Ethiopian mustard</name>
    <name type="synonym">Abyssinian cabbage</name>
    <dbReference type="NCBI Taxonomy" id="52824"/>
    <lineage>
        <taxon>Eukaryota</taxon>
        <taxon>Viridiplantae</taxon>
        <taxon>Streptophyta</taxon>
        <taxon>Embryophyta</taxon>
        <taxon>Tracheophyta</taxon>
        <taxon>Spermatophyta</taxon>
        <taxon>Magnoliopsida</taxon>
        <taxon>eudicotyledons</taxon>
        <taxon>Gunneridae</taxon>
        <taxon>Pentapetalae</taxon>
        <taxon>rosids</taxon>
        <taxon>malvids</taxon>
        <taxon>Brassicales</taxon>
        <taxon>Brassicaceae</taxon>
        <taxon>Brassiceae</taxon>
        <taxon>Brassica</taxon>
    </lineage>
</organism>
<dbReference type="EMBL" id="JAAMPC010000002">
    <property type="protein sequence ID" value="KAG2326710.1"/>
    <property type="molecule type" value="Genomic_DNA"/>
</dbReference>
<sequence>MIFSRRIDTPSVPMNSLRFKQPSRLPSFGDSGIENEQVLTLVFESISWDIRTICAIASVSRRFCAIARRVLWRLLCVHRAPGMAAALSGADPGGRIDGGWQALAKLMFFCGGGGESSTRSPGHFASESRFSKTSGRFFLPKNCRGDLLYVSDPCEHRAVGGGGGDEHLGVFRGVFREFMRSKTRQCLVRRQAELEEKVRCPYCGGRVWSMKAARLVPKSAARRLGSRDGGLEICVCVNGHLHGTCWLIPLSSDEEERSFDGEAEDDGDSYDFLGES</sequence>
<name>A0A8X8B937_BRACI</name>
<keyword evidence="3" id="KW-1185">Reference proteome</keyword>
<dbReference type="Proteomes" id="UP000886595">
    <property type="component" value="Unassembled WGS sequence"/>
</dbReference>
<dbReference type="InterPro" id="IPR040267">
    <property type="entry name" value="EID1-like"/>
</dbReference>
<proteinExistence type="predicted"/>
<dbReference type="PANTHER" id="PTHR31348">
    <property type="entry name" value="EID1-LIKE F-BOX PROTEIN 2-RELATED"/>
    <property type="match status" value="1"/>
</dbReference>
<dbReference type="AlphaFoldDB" id="A0A8X8B937"/>
<gene>
    <name evidence="2" type="ORF">Bca52824_009438</name>
</gene>
<evidence type="ECO:0000313" key="3">
    <source>
        <dbReference type="Proteomes" id="UP000886595"/>
    </source>
</evidence>
<evidence type="ECO:0000313" key="2">
    <source>
        <dbReference type="EMBL" id="KAG2326710.1"/>
    </source>
</evidence>
<reference evidence="2 3" key="1">
    <citation type="submission" date="2020-02" db="EMBL/GenBank/DDBJ databases">
        <authorList>
            <person name="Ma Q."/>
            <person name="Huang Y."/>
            <person name="Song X."/>
            <person name="Pei D."/>
        </authorList>
    </citation>
    <scope>NUCLEOTIDE SEQUENCE [LARGE SCALE GENOMIC DNA]</scope>
    <source>
        <strain evidence="2">Sxm20200214</strain>
        <tissue evidence="2">Leaf</tissue>
    </source>
</reference>
<evidence type="ECO:0008006" key="4">
    <source>
        <dbReference type="Google" id="ProtNLM"/>
    </source>
</evidence>
<feature type="compositionally biased region" description="Acidic residues" evidence="1">
    <location>
        <begin position="256"/>
        <end position="269"/>
    </location>
</feature>
<evidence type="ECO:0000256" key="1">
    <source>
        <dbReference type="SAM" id="MobiDB-lite"/>
    </source>
</evidence>
<feature type="region of interest" description="Disordered" evidence="1">
    <location>
        <begin position="256"/>
        <end position="276"/>
    </location>
</feature>
<protein>
    <recommendedName>
        <fullName evidence="4">EID1-like F-box protein 3</fullName>
    </recommendedName>
</protein>
<dbReference type="OrthoDB" id="761790at2759"/>
<comment type="caution">
    <text evidence="2">The sequence shown here is derived from an EMBL/GenBank/DDBJ whole genome shotgun (WGS) entry which is preliminary data.</text>
</comment>
<dbReference type="PANTHER" id="PTHR31348:SF3">
    <property type="entry name" value="EID1-LIKE F-BOX PROTEIN 3"/>
    <property type="match status" value="1"/>
</dbReference>